<proteinExistence type="predicted"/>
<dbReference type="Proteomes" id="UP000664277">
    <property type="component" value="Unassembled WGS sequence"/>
</dbReference>
<dbReference type="CDD" id="cd16913">
    <property type="entry name" value="YkuD_like"/>
    <property type="match status" value="1"/>
</dbReference>
<reference evidence="9" key="1">
    <citation type="submission" date="2021-02" db="EMBL/GenBank/DDBJ databases">
        <title>Genome-Resolved Metagenomics of a Microbial Community Performing Photosynthetic Biological Nutrient Removal.</title>
        <authorList>
            <person name="Mcdaniel E.A."/>
        </authorList>
    </citation>
    <scope>NUCLEOTIDE SEQUENCE</scope>
    <source>
        <strain evidence="9">UWPOB_OBS1</strain>
    </source>
</reference>
<dbReference type="InterPro" id="IPR005490">
    <property type="entry name" value="LD_TPept_cat_dom"/>
</dbReference>
<keyword evidence="4 6" id="KW-0573">Peptidoglycan synthesis</keyword>
<dbReference type="PANTHER" id="PTHR36699">
    <property type="entry name" value="LD-TRANSPEPTIDASE"/>
    <property type="match status" value="1"/>
</dbReference>
<dbReference type="GO" id="GO:0016740">
    <property type="term" value="F:transferase activity"/>
    <property type="evidence" value="ECO:0007669"/>
    <property type="project" value="UniProtKB-KW"/>
</dbReference>
<keyword evidence="5 6" id="KW-0961">Cell wall biogenesis/degradation</keyword>
<evidence type="ECO:0000256" key="6">
    <source>
        <dbReference type="PROSITE-ProRule" id="PRU01373"/>
    </source>
</evidence>
<dbReference type="PROSITE" id="PS52029">
    <property type="entry name" value="LD_TPASE"/>
    <property type="match status" value="1"/>
</dbReference>
<keyword evidence="2" id="KW-0808">Transferase</keyword>
<feature type="active site" description="Proton donor/acceptor" evidence="6">
    <location>
        <position position="197"/>
    </location>
</feature>
<dbReference type="GO" id="GO:0009252">
    <property type="term" value="P:peptidoglycan biosynthetic process"/>
    <property type="evidence" value="ECO:0007669"/>
    <property type="project" value="UniProtKB-UniPathway"/>
</dbReference>
<dbReference type="PANTHER" id="PTHR36699:SF1">
    <property type="entry name" value="L,D-TRANSPEPTIDASE YAFK-RELATED"/>
    <property type="match status" value="1"/>
</dbReference>
<evidence type="ECO:0000313" key="10">
    <source>
        <dbReference type="Proteomes" id="UP000664277"/>
    </source>
</evidence>
<evidence type="ECO:0000256" key="3">
    <source>
        <dbReference type="ARBA" id="ARBA00022960"/>
    </source>
</evidence>
<comment type="caution">
    <text evidence="9">The sequence shown here is derived from an EMBL/GenBank/DDBJ whole genome shotgun (WGS) entry which is preliminary data.</text>
</comment>
<accession>A0A8J7P6X3</accession>
<evidence type="ECO:0000256" key="4">
    <source>
        <dbReference type="ARBA" id="ARBA00022984"/>
    </source>
</evidence>
<feature type="domain" description="L,D-TPase catalytic" evidence="8">
    <location>
        <begin position="100"/>
        <end position="233"/>
    </location>
</feature>
<comment type="pathway">
    <text evidence="1 6">Cell wall biogenesis; peptidoglycan biosynthesis.</text>
</comment>
<gene>
    <name evidence="9" type="ORF">J0M35_02145</name>
</gene>
<organism evidence="9 10">
    <name type="scientific">Candidatus Obscuribacter phosphatis</name>
    <dbReference type="NCBI Taxonomy" id="1906157"/>
    <lineage>
        <taxon>Bacteria</taxon>
        <taxon>Bacillati</taxon>
        <taxon>Candidatus Melainabacteria</taxon>
        <taxon>Candidatus Obscuribacterales</taxon>
        <taxon>Candidatus Obscuribacteraceae</taxon>
        <taxon>Candidatus Obscuribacter</taxon>
    </lineage>
</organism>
<dbReference type="SUPFAM" id="SSF141523">
    <property type="entry name" value="L,D-transpeptidase catalytic domain-like"/>
    <property type="match status" value="1"/>
</dbReference>
<feature type="region of interest" description="Disordered" evidence="7">
    <location>
        <begin position="26"/>
        <end position="58"/>
    </location>
</feature>
<keyword evidence="3 6" id="KW-0133">Cell shape</keyword>
<evidence type="ECO:0000256" key="1">
    <source>
        <dbReference type="ARBA" id="ARBA00004752"/>
    </source>
</evidence>
<dbReference type="GO" id="GO:0008360">
    <property type="term" value="P:regulation of cell shape"/>
    <property type="evidence" value="ECO:0007669"/>
    <property type="project" value="UniProtKB-UniRule"/>
</dbReference>
<evidence type="ECO:0000259" key="8">
    <source>
        <dbReference type="PROSITE" id="PS52029"/>
    </source>
</evidence>
<protein>
    <submittedName>
        <fullName evidence="9">L,D-transpeptidase family protein</fullName>
    </submittedName>
</protein>
<feature type="compositionally biased region" description="Basic and acidic residues" evidence="7">
    <location>
        <begin position="27"/>
        <end position="45"/>
    </location>
</feature>
<dbReference type="Pfam" id="PF03734">
    <property type="entry name" value="YkuD"/>
    <property type="match status" value="1"/>
</dbReference>
<dbReference type="AlphaFoldDB" id="A0A8J7P6X3"/>
<name>A0A8J7P6X3_9BACT</name>
<dbReference type="UniPathway" id="UPA00219"/>
<evidence type="ECO:0000256" key="2">
    <source>
        <dbReference type="ARBA" id="ARBA00022679"/>
    </source>
</evidence>
<sequence length="272" mass="30548">MKRIFIASLLALCGQGVTEALQAKNPSDAKELAKDRRKESTKKSSQDQVSIYDDPNDRQTYIERRFPSPKIAAQALEKKIGRRLQDDFAKAGLSYPPDNLLMLATKNDRKLTVYAKSKGKLVSFKTYEIIGVSGVSGPKLQEGDKQIPEGIYRIIGFRTDVQAYMALMVDYPNSFDKQKAKADKKRAKNLGSDILIHGSRYSSGCLAMGNPAIEELFLLTYKVRPERTKLIMAPCDLRVPGAFETALKQAQVKPEWLPELYRSIKDELAKIE</sequence>
<evidence type="ECO:0000256" key="7">
    <source>
        <dbReference type="SAM" id="MobiDB-lite"/>
    </source>
</evidence>
<evidence type="ECO:0000256" key="5">
    <source>
        <dbReference type="ARBA" id="ARBA00023316"/>
    </source>
</evidence>
<dbReference type="EMBL" id="JAFLCK010000002">
    <property type="protein sequence ID" value="MBN8659134.1"/>
    <property type="molecule type" value="Genomic_DNA"/>
</dbReference>
<feature type="active site" description="Nucleophile" evidence="6">
    <location>
        <position position="205"/>
    </location>
</feature>
<dbReference type="InterPro" id="IPR038063">
    <property type="entry name" value="Transpep_catalytic_dom"/>
</dbReference>
<dbReference type="GO" id="GO:0071555">
    <property type="term" value="P:cell wall organization"/>
    <property type="evidence" value="ECO:0007669"/>
    <property type="project" value="UniProtKB-UniRule"/>
</dbReference>
<evidence type="ECO:0000313" key="9">
    <source>
        <dbReference type="EMBL" id="MBN8659134.1"/>
    </source>
</evidence>